<dbReference type="GO" id="GO:0140359">
    <property type="term" value="F:ABC-type transporter activity"/>
    <property type="evidence" value="ECO:0007669"/>
    <property type="project" value="InterPro"/>
</dbReference>
<evidence type="ECO:0000256" key="5">
    <source>
        <dbReference type="ARBA" id="ARBA00022741"/>
    </source>
</evidence>
<dbReference type="SMART" id="SM00382">
    <property type="entry name" value="AAA"/>
    <property type="match status" value="1"/>
</dbReference>
<feature type="transmembrane region" description="Helical" evidence="9">
    <location>
        <begin position="413"/>
        <end position="433"/>
    </location>
</feature>
<feature type="transmembrane region" description="Helical" evidence="9">
    <location>
        <begin position="521"/>
        <end position="540"/>
    </location>
</feature>
<comment type="similarity">
    <text evidence="2">Belongs to the ABC transporter superfamily. ABCG family. Eye pigment precursor importer (TC 3.A.1.204) subfamily.</text>
</comment>
<dbReference type="PROSITE" id="PS50893">
    <property type="entry name" value="ABC_TRANSPORTER_2"/>
    <property type="match status" value="1"/>
</dbReference>
<dbReference type="Pfam" id="PF00005">
    <property type="entry name" value="ABC_tran"/>
    <property type="match status" value="1"/>
</dbReference>
<reference evidence="11" key="1">
    <citation type="submission" date="2021-01" db="UniProtKB">
        <authorList>
            <consortium name="EnsemblMetazoa"/>
        </authorList>
    </citation>
    <scope>IDENTIFICATION</scope>
</reference>
<dbReference type="InParanoid" id="A0A7M7T972"/>
<feature type="transmembrane region" description="Helical" evidence="9">
    <location>
        <begin position="490"/>
        <end position="515"/>
    </location>
</feature>
<evidence type="ECO:0000256" key="3">
    <source>
        <dbReference type="ARBA" id="ARBA00022448"/>
    </source>
</evidence>
<keyword evidence="5" id="KW-0547">Nucleotide-binding</keyword>
<dbReference type="Gene3D" id="3.40.50.300">
    <property type="entry name" value="P-loop containing nucleotide triphosphate hydrolases"/>
    <property type="match status" value="1"/>
</dbReference>
<keyword evidence="3" id="KW-0813">Transport</keyword>
<dbReference type="InterPro" id="IPR003439">
    <property type="entry name" value="ABC_transporter-like_ATP-bd"/>
</dbReference>
<evidence type="ECO:0000256" key="6">
    <source>
        <dbReference type="ARBA" id="ARBA00022840"/>
    </source>
</evidence>
<dbReference type="InterPro" id="IPR013525">
    <property type="entry name" value="ABC2_TM"/>
</dbReference>
<dbReference type="InterPro" id="IPR050352">
    <property type="entry name" value="ABCG_transporters"/>
</dbReference>
<dbReference type="InterPro" id="IPR027417">
    <property type="entry name" value="P-loop_NTPase"/>
</dbReference>
<keyword evidence="12" id="KW-1185">Reference proteome</keyword>
<dbReference type="OrthoDB" id="66620at2759"/>
<dbReference type="Pfam" id="PF01061">
    <property type="entry name" value="ABC2_membrane"/>
    <property type="match status" value="1"/>
</dbReference>
<dbReference type="RefSeq" id="XP_031784100.1">
    <property type="nucleotide sequence ID" value="XM_031928240.2"/>
</dbReference>
<dbReference type="Proteomes" id="UP000002358">
    <property type="component" value="Unassembled WGS sequence"/>
</dbReference>
<dbReference type="GO" id="GO:0005886">
    <property type="term" value="C:plasma membrane"/>
    <property type="evidence" value="ECO:0007669"/>
    <property type="project" value="TreeGrafter"/>
</dbReference>
<evidence type="ECO:0000259" key="10">
    <source>
        <dbReference type="PROSITE" id="PS50893"/>
    </source>
</evidence>
<dbReference type="SMR" id="A0A7M7T972"/>
<dbReference type="GO" id="GO:0016887">
    <property type="term" value="F:ATP hydrolysis activity"/>
    <property type="evidence" value="ECO:0007669"/>
    <property type="project" value="InterPro"/>
</dbReference>
<protein>
    <recommendedName>
        <fullName evidence="10">ABC transporter domain-containing protein</fullName>
    </recommendedName>
</protein>
<evidence type="ECO:0000256" key="7">
    <source>
        <dbReference type="ARBA" id="ARBA00022989"/>
    </source>
</evidence>
<dbReference type="InterPro" id="IPR003593">
    <property type="entry name" value="AAA+_ATPase"/>
</dbReference>
<dbReference type="FunCoup" id="A0A7M7T972">
    <property type="interactions" value="3"/>
</dbReference>
<name>A0A7M7T972_NASVI</name>
<dbReference type="EnsemblMetazoa" id="XM_031928240">
    <property type="protein sequence ID" value="XP_031784100"/>
    <property type="gene ID" value="LOC103315901"/>
</dbReference>
<feature type="transmembrane region" description="Helical" evidence="9">
    <location>
        <begin position="374"/>
        <end position="392"/>
    </location>
</feature>
<evidence type="ECO:0000256" key="2">
    <source>
        <dbReference type="ARBA" id="ARBA00005814"/>
    </source>
</evidence>
<evidence type="ECO:0000256" key="8">
    <source>
        <dbReference type="ARBA" id="ARBA00023136"/>
    </source>
</evidence>
<organism evidence="11 12">
    <name type="scientific">Nasonia vitripennis</name>
    <name type="common">Parasitic wasp</name>
    <dbReference type="NCBI Taxonomy" id="7425"/>
    <lineage>
        <taxon>Eukaryota</taxon>
        <taxon>Metazoa</taxon>
        <taxon>Ecdysozoa</taxon>
        <taxon>Arthropoda</taxon>
        <taxon>Hexapoda</taxon>
        <taxon>Insecta</taxon>
        <taxon>Pterygota</taxon>
        <taxon>Neoptera</taxon>
        <taxon>Endopterygota</taxon>
        <taxon>Hymenoptera</taxon>
        <taxon>Apocrita</taxon>
        <taxon>Proctotrupomorpha</taxon>
        <taxon>Chalcidoidea</taxon>
        <taxon>Pteromalidae</taxon>
        <taxon>Pteromalinae</taxon>
        <taxon>Nasonia</taxon>
    </lineage>
</organism>
<evidence type="ECO:0000256" key="1">
    <source>
        <dbReference type="ARBA" id="ARBA00004141"/>
    </source>
</evidence>
<evidence type="ECO:0000256" key="9">
    <source>
        <dbReference type="SAM" id="Phobius"/>
    </source>
</evidence>
<evidence type="ECO:0000313" key="11">
    <source>
        <dbReference type="EnsemblMetazoa" id="XP_031784100"/>
    </source>
</evidence>
<feature type="domain" description="ABC transporter" evidence="10">
    <location>
        <begin position="44"/>
        <end position="279"/>
    </location>
</feature>
<dbReference type="Pfam" id="PF19055">
    <property type="entry name" value="ABC2_membrane_7"/>
    <property type="match status" value="1"/>
</dbReference>
<comment type="subcellular location">
    <subcellularLocation>
        <location evidence="1">Membrane</location>
        <topology evidence="1">Multi-pass membrane protein</topology>
    </subcellularLocation>
</comment>
<dbReference type="KEGG" id="nvi:103315901"/>
<dbReference type="CTD" id="37724"/>
<feature type="transmembrane region" description="Helical" evidence="9">
    <location>
        <begin position="459"/>
        <end position="483"/>
    </location>
</feature>
<keyword evidence="6" id="KW-0067">ATP-binding</keyword>
<evidence type="ECO:0000313" key="12">
    <source>
        <dbReference type="Proteomes" id="UP000002358"/>
    </source>
</evidence>
<keyword evidence="7 9" id="KW-1133">Transmembrane helix</keyword>
<dbReference type="PANTHER" id="PTHR48041">
    <property type="entry name" value="ABC TRANSPORTER G FAMILY MEMBER 28"/>
    <property type="match status" value="1"/>
</dbReference>
<keyword evidence="8 9" id="KW-0472">Membrane</keyword>
<dbReference type="SUPFAM" id="SSF52540">
    <property type="entry name" value="P-loop containing nucleoside triphosphate hydrolases"/>
    <property type="match status" value="1"/>
</dbReference>
<keyword evidence="4 9" id="KW-0812">Transmembrane</keyword>
<sequence>MLFNTSKGQNTAQLRASPKFYSSENLSLSWKNIAYEVEKKKSVGYFRDFIRARQLEHIQLLSEVHGVAKSGTLTAIMGPSGAGKTSLLAAISLRIKGKLSGEILLNGEPIDADIMTRISGFVPQQDLAVEALTVQEHMEFMARMKMNREYYTNLKKQKINILLAELGLTKCRSTKLLQLSCGERKRTSLAVQLLTEPRVLFCDEPTTGLDSFAAITVTKILRDVAARGCIVICTLHQPASGLLDLFDEIILLSFGRLAFYGSTSEGLEFFKSIGIQCPTAYNSAEFFVKQLSIDRRHQNQKKIKKICNAFEKSVYGQRLLYIIDQSRTTSYMYDTPHAIFSLELLRSSEFKKVRALTQLKWLVWRNFIDYKRNMSYLLLKFCFYMFISVLLSTPYIGITKNIDQKGIQSIQGLLYLIITETIFTFNYAAFYTFPNELPLLLRDIASGLYNPAPYYLSKIFVSIPGAIIQPLIYSSFIYVVVGFNENYENFLLFITPIILSAFSASAIGYLMSAVFESVNAASLLSVPIDFVTLIFSGIFLQIG</sequence>
<dbReference type="InterPro" id="IPR043926">
    <property type="entry name" value="ABCG_dom"/>
</dbReference>
<dbReference type="AlphaFoldDB" id="A0A7M7T972"/>
<proteinExistence type="inferred from homology"/>
<evidence type="ECO:0000256" key="4">
    <source>
        <dbReference type="ARBA" id="ARBA00022692"/>
    </source>
</evidence>
<dbReference type="GO" id="GO:0005524">
    <property type="term" value="F:ATP binding"/>
    <property type="evidence" value="ECO:0007669"/>
    <property type="project" value="UniProtKB-KW"/>
</dbReference>
<accession>A0A7M7T972</accession>
<dbReference type="GeneID" id="103315901"/>
<dbReference type="PANTHER" id="PTHR48041:SF116">
    <property type="entry name" value="PROTEIN BROWN"/>
    <property type="match status" value="1"/>
</dbReference>